<gene>
    <name evidence="3" type="ORF">MNBD_GAMMA02-826</name>
</gene>
<feature type="transmembrane region" description="Helical" evidence="1">
    <location>
        <begin position="45"/>
        <end position="63"/>
    </location>
</feature>
<feature type="domain" description="TonB C-terminal" evidence="2">
    <location>
        <begin position="493"/>
        <end position="581"/>
    </location>
</feature>
<dbReference type="Pfam" id="PF05569">
    <property type="entry name" value="Peptidase_M56"/>
    <property type="match status" value="1"/>
</dbReference>
<dbReference type="SUPFAM" id="SSF74653">
    <property type="entry name" value="TolA/TonB C-terminal domain"/>
    <property type="match status" value="1"/>
</dbReference>
<organism evidence="3">
    <name type="scientific">hydrothermal vent metagenome</name>
    <dbReference type="NCBI Taxonomy" id="652676"/>
    <lineage>
        <taxon>unclassified sequences</taxon>
        <taxon>metagenomes</taxon>
        <taxon>ecological metagenomes</taxon>
    </lineage>
</organism>
<evidence type="ECO:0000256" key="1">
    <source>
        <dbReference type="SAM" id="Phobius"/>
    </source>
</evidence>
<keyword evidence="1" id="KW-1133">Transmembrane helix</keyword>
<dbReference type="Pfam" id="PF03544">
    <property type="entry name" value="TonB_C"/>
    <property type="match status" value="1"/>
</dbReference>
<dbReference type="Gene3D" id="3.30.2010.10">
    <property type="entry name" value="Metalloproteases ('zincins'), catalytic domain"/>
    <property type="match status" value="1"/>
</dbReference>
<keyword evidence="1" id="KW-0812">Transmembrane</keyword>
<proteinExistence type="predicted"/>
<dbReference type="GO" id="GO:0055085">
    <property type="term" value="P:transmembrane transport"/>
    <property type="evidence" value="ECO:0007669"/>
    <property type="project" value="InterPro"/>
</dbReference>
<sequence>MLASVTQLLISNIGWALIHFLWQGTLITLAYWVITRSIESIHAKYWTGMGLVLLSLIVPIININSTSLVNSSEELMIPLSNTIISHQQLGFEGLFFYFINASLPYIVLIWAFTVALLSIRLIRSWLQLAAIKHQCDSHISNELKQYIRKIAIKLDLPTIPFLKISTQVMVPAAYGMLKPTILLPLSLLSQIPRNQLEAIIKHELCHLKRHDFIHNIIQLFADTILFFHPGIRWMNNDIRHVREQCCDQMVLSHDTEKLTYAKALTNIAAYTNGMNLKHSVHIGINDGVLLNRVKFLLQNKSSQSSLMIFLPFLLFIVIAIILLQPGQNLTEKSASILAHVNQQYRVEENQSFSPQQKFMSNQFYPKLDKQAQEQKLSATINETIESNRIPTTVTDSNLNIATQSKPISTDINKNQLQIELAQNMQLQNIEANVLPDGLTPYEPITHQPIAYNSEQQQVIESYQSSSNIDLDVKPRGINSSTNTTLVSFSNTDSISITPKFKRYMAPEYPKTFWYNQIEQDVIATFKIQSNGRAYDISLSSQNNNYVAFEQAVEKAMKRWKFDVNSLNNSTLQRTYQQMFSF</sequence>
<dbReference type="EMBL" id="UOFA01000127">
    <property type="protein sequence ID" value="VAW44712.1"/>
    <property type="molecule type" value="Genomic_DNA"/>
</dbReference>
<keyword evidence="1" id="KW-0472">Membrane</keyword>
<evidence type="ECO:0000313" key="3">
    <source>
        <dbReference type="EMBL" id="VAW44712.1"/>
    </source>
</evidence>
<dbReference type="PROSITE" id="PS52015">
    <property type="entry name" value="TONB_CTD"/>
    <property type="match status" value="1"/>
</dbReference>
<evidence type="ECO:0000259" key="2">
    <source>
        <dbReference type="PROSITE" id="PS52015"/>
    </source>
</evidence>
<accession>A0A3B0W0C6</accession>
<feature type="non-terminal residue" evidence="3">
    <location>
        <position position="581"/>
    </location>
</feature>
<protein>
    <recommendedName>
        <fullName evidence="2">TonB C-terminal domain-containing protein</fullName>
    </recommendedName>
</protein>
<dbReference type="PANTHER" id="PTHR34978:SF3">
    <property type="entry name" value="SLR0241 PROTEIN"/>
    <property type="match status" value="1"/>
</dbReference>
<dbReference type="Gene3D" id="3.30.2420.10">
    <property type="entry name" value="TonB"/>
    <property type="match status" value="1"/>
</dbReference>
<feature type="transmembrane region" description="Helical" evidence="1">
    <location>
        <begin position="12"/>
        <end position="33"/>
    </location>
</feature>
<feature type="transmembrane region" description="Helical" evidence="1">
    <location>
        <begin position="304"/>
        <end position="323"/>
    </location>
</feature>
<dbReference type="AlphaFoldDB" id="A0A3B0W0C6"/>
<reference evidence="3" key="1">
    <citation type="submission" date="2018-06" db="EMBL/GenBank/DDBJ databases">
        <authorList>
            <person name="Zhirakovskaya E."/>
        </authorList>
    </citation>
    <scope>NUCLEOTIDE SEQUENCE</scope>
</reference>
<dbReference type="InterPro" id="IPR037682">
    <property type="entry name" value="TonB_C"/>
</dbReference>
<name>A0A3B0W0C6_9ZZZZ</name>
<dbReference type="CDD" id="cd07341">
    <property type="entry name" value="M56_BlaR1_MecR1_like"/>
    <property type="match status" value="1"/>
</dbReference>
<feature type="transmembrane region" description="Helical" evidence="1">
    <location>
        <begin position="94"/>
        <end position="117"/>
    </location>
</feature>
<dbReference type="InterPro" id="IPR052173">
    <property type="entry name" value="Beta-lactam_resp_regulator"/>
</dbReference>
<dbReference type="InterPro" id="IPR008756">
    <property type="entry name" value="Peptidase_M56"/>
</dbReference>
<dbReference type="PANTHER" id="PTHR34978">
    <property type="entry name" value="POSSIBLE SENSOR-TRANSDUCER PROTEIN BLAR"/>
    <property type="match status" value="1"/>
</dbReference>